<dbReference type="GO" id="GO:0005576">
    <property type="term" value="C:extracellular region"/>
    <property type="evidence" value="ECO:0007669"/>
    <property type="project" value="TreeGrafter"/>
</dbReference>
<dbReference type="InterPro" id="IPR050979">
    <property type="entry name" value="LD-transpeptidase"/>
</dbReference>
<evidence type="ECO:0000256" key="6">
    <source>
        <dbReference type="ARBA" id="ARBA00022984"/>
    </source>
</evidence>
<feature type="domain" description="L,D-TPase catalytic" evidence="10">
    <location>
        <begin position="30"/>
        <end position="154"/>
    </location>
</feature>
<dbReference type="InterPro" id="IPR038063">
    <property type="entry name" value="Transpep_catalytic_dom"/>
</dbReference>
<keyword evidence="12" id="KW-1185">Reference proteome</keyword>
<dbReference type="GO" id="GO:0018104">
    <property type="term" value="P:peptidoglycan-protein cross-linking"/>
    <property type="evidence" value="ECO:0007669"/>
    <property type="project" value="TreeGrafter"/>
</dbReference>
<dbReference type="UniPathway" id="UPA00219"/>
<dbReference type="Pfam" id="PF03734">
    <property type="entry name" value="YkuD"/>
    <property type="match status" value="1"/>
</dbReference>
<organism evidence="11 12">
    <name type="scientific">Pullulanibacillus pueri</name>
    <dbReference type="NCBI Taxonomy" id="1437324"/>
    <lineage>
        <taxon>Bacteria</taxon>
        <taxon>Bacillati</taxon>
        <taxon>Bacillota</taxon>
        <taxon>Bacilli</taxon>
        <taxon>Bacillales</taxon>
        <taxon>Sporolactobacillaceae</taxon>
        <taxon>Pullulanibacillus</taxon>
    </lineage>
</organism>
<dbReference type="GO" id="GO:0071555">
    <property type="term" value="P:cell wall organization"/>
    <property type="evidence" value="ECO:0007669"/>
    <property type="project" value="UniProtKB-UniRule"/>
</dbReference>
<dbReference type="PROSITE" id="PS52029">
    <property type="entry name" value="LD_TPASE"/>
    <property type="match status" value="1"/>
</dbReference>
<reference evidence="11" key="1">
    <citation type="journal article" date="2014" name="Int. J. Syst. Evol. Microbiol.">
        <title>Complete genome sequence of Corynebacterium casei LMG S-19264T (=DSM 44701T), isolated from a smear-ripened cheese.</title>
        <authorList>
            <consortium name="US DOE Joint Genome Institute (JGI-PGF)"/>
            <person name="Walter F."/>
            <person name="Albersmeier A."/>
            <person name="Kalinowski J."/>
            <person name="Ruckert C."/>
        </authorList>
    </citation>
    <scope>NUCLEOTIDE SEQUENCE</scope>
    <source>
        <strain evidence="11">CGMCC 1.12777</strain>
    </source>
</reference>
<comment type="pathway">
    <text evidence="8">Glycan biosynthesis.</text>
</comment>
<keyword evidence="7 9" id="KW-0961">Cell wall biogenesis/degradation</keyword>
<reference evidence="11" key="2">
    <citation type="submission" date="2020-09" db="EMBL/GenBank/DDBJ databases">
        <authorList>
            <person name="Sun Q."/>
            <person name="Zhou Y."/>
        </authorList>
    </citation>
    <scope>NUCLEOTIDE SEQUENCE</scope>
    <source>
        <strain evidence="11">CGMCC 1.12777</strain>
    </source>
</reference>
<evidence type="ECO:0000259" key="10">
    <source>
        <dbReference type="PROSITE" id="PS52029"/>
    </source>
</evidence>
<evidence type="ECO:0000256" key="7">
    <source>
        <dbReference type="ARBA" id="ARBA00023316"/>
    </source>
</evidence>
<comment type="pathway">
    <text evidence="1 9">Cell wall biogenesis; peptidoglycan biosynthesis.</text>
</comment>
<accession>A0A8J2ZVC3</accession>
<dbReference type="GO" id="GO:0008360">
    <property type="term" value="P:regulation of cell shape"/>
    <property type="evidence" value="ECO:0007669"/>
    <property type="project" value="UniProtKB-UniRule"/>
</dbReference>
<keyword evidence="3" id="KW-0808">Transferase</keyword>
<dbReference type="AlphaFoldDB" id="A0A8J2ZVC3"/>
<name>A0A8J2ZVC3_9BACL</name>
<evidence type="ECO:0000313" key="11">
    <source>
        <dbReference type="EMBL" id="GGH79434.1"/>
    </source>
</evidence>
<dbReference type="EMBL" id="BMFV01000008">
    <property type="protein sequence ID" value="GGH79434.1"/>
    <property type="molecule type" value="Genomic_DNA"/>
</dbReference>
<proteinExistence type="inferred from homology"/>
<keyword evidence="6 9" id="KW-0573">Peptidoglycan synthesis</keyword>
<feature type="active site" description="Nucleophile" evidence="9">
    <location>
        <position position="130"/>
    </location>
</feature>
<dbReference type="RefSeq" id="WP_188496728.1">
    <property type="nucleotide sequence ID" value="NZ_BMFV01000008.1"/>
</dbReference>
<evidence type="ECO:0000256" key="9">
    <source>
        <dbReference type="PROSITE-ProRule" id="PRU01373"/>
    </source>
</evidence>
<dbReference type="SUPFAM" id="SSF141523">
    <property type="entry name" value="L,D-transpeptidase catalytic domain-like"/>
    <property type="match status" value="1"/>
</dbReference>
<comment type="caution">
    <text evidence="11">The sequence shown here is derived from an EMBL/GenBank/DDBJ whole genome shotgun (WGS) entry which is preliminary data.</text>
</comment>
<evidence type="ECO:0000256" key="2">
    <source>
        <dbReference type="ARBA" id="ARBA00005992"/>
    </source>
</evidence>
<keyword evidence="4" id="KW-0378">Hydrolase</keyword>
<dbReference type="Gene3D" id="2.40.440.10">
    <property type="entry name" value="L,D-transpeptidase catalytic domain-like"/>
    <property type="match status" value="1"/>
</dbReference>
<comment type="similarity">
    <text evidence="2">Belongs to the YkuD family.</text>
</comment>
<keyword evidence="5 9" id="KW-0133">Cell shape</keyword>
<dbReference type="FunFam" id="2.40.440.10:FF:000003">
    <property type="entry name" value="L,D-transpeptidase YciB"/>
    <property type="match status" value="1"/>
</dbReference>
<evidence type="ECO:0000313" key="12">
    <source>
        <dbReference type="Proteomes" id="UP000656813"/>
    </source>
</evidence>
<dbReference type="PANTHER" id="PTHR30582">
    <property type="entry name" value="L,D-TRANSPEPTIDASE"/>
    <property type="match status" value="1"/>
</dbReference>
<dbReference type="GO" id="GO:0071972">
    <property type="term" value="F:peptidoglycan L,D-transpeptidase activity"/>
    <property type="evidence" value="ECO:0007669"/>
    <property type="project" value="TreeGrafter"/>
</dbReference>
<evidence type="ECO:0000256" key="4">
    <source>
        <dbReference type="ARBA" id="ARBA00022801"/>
    </source>
</evidence>
<gene>
    <name evidence="11" type="ORF">GCM10007096_14350</name>
</gene>
<dbReference type="CDD" id="cd16913">
    <property type="entry name" value="YkuD_like"/>
    <property type="match status" value="1"/>
</dbReference>
<evidence type="ECO:0000256" key="3">
    <source>
        <dbReference type="ARBA" id="ARBA00022679"/>
    </source>
</evidence>
<feature type="active site" description="Proton donor/acceptor" evidence="9">
    <location>
        <position position="114"/>
    </location>
</feature>
<dbReference type="GO" id="GO:0016740">
    <property type="term" value="F:transferase activity"/>
    <property type="evidence" value="ECO:0007669"/>
    <property type="project" value="UniProtKB-KW"/>
</dbReference>
<sequence>MNTLITLLMSLVVSFSPIWPLGQNPTYGDPFIIVNKETNRLAFVKDNQMVMEVPVATGKSEGLTPEGLFTMTVKAINPYYRKKNIPGGDPKNPLGSRWMGFDAKGTDGRIYGIHGTNQPKSIGERLTAGCIRMQKKDLETLYNQAPLGTRILIIKSNQSAQKLAIEYGALKP</sequence>
<dbReference type="Proteomes" id="UP000656813">
    <property type="component" value="Unassembled WGS sequence"/>
</dbReference>
<dbReference type="InterPro" id="IPR005490">
    <property type="entry name" value="LD_TPept_cat_dom"/>
</dbReference>
<evidence type="ECO:0000256" key="8">
    <source>
        <dbReference type="ARBA" id="ARBA00060592"/>
    </source>
</evidence>
<evidence type="ECO:0000256" key="5">
    <source>
        <dbReference type="ARBA" id="ARBA00022960"/>
    </source>
</evidence>
<evidence type="ECO:0000256" key="1">
    <source>
        <dbReference type="ARBA" id="ARBA00004752"/>
    </source>
</evidence>
<protein>
    <submittedName>
        <fullName evidence="11">Transpeptidase</fullName>
    </submittedName>
</protein>
<dbReference type="PANTHER" id="PTHR30582:SF4">
    <property type="entry name" value="L,D-TRANSPEPTIDASE YQJB-RELATED"/>
    <property type="match status" value="1"/>
</dbReference>